<dbReference type="Gene3D" id="1.20.1640.10">
    <property type="entry name" value="Multidrug efflux transporter AcrB transmembrane domain"/>
    <property type="match status" value="1"/>
</dbReference>
<dbReference type="HAMAP" id="MF_01464_B">
    <property type="entry name" value="SecF_B"/>
    <property type="match status" value="1"/>
</dbReference>
<evidence type="ECO:0000313" key="14">
    <source>
        <dbReference type="EMBL" id="NEU03880.1"/>
    </source>
</evidence>
<dbReference type="InterPro" id="IPR022646">
    <property type="entry name" value="SecD/SecF_CS"/>
</dbReference>
<comment type="similarity">
    <text evidence="10">In the C-terminal section; belongs to the SecD/SecF family. SecF subfamily.</text>
</comment>
<dbReference type="EMBL" id="JAAGPU010000003">
    <property type="protein sequence ID" value="NEU03880.1"/>
    <property type="molecule type" value="Genomic_DNA"/>
</dbReference>
<dbReference type="InterPro" id="IPR022813">
    <property type="entry name" value="SecD/SecF_arch_bac"/>
</dbReference>
<feature type="domain" description="Protein export membrane protein SecD/SecF C-terminal" evidence="13">
    <location>
        <begin position="105"/>
        <end position="282"/>
    </location>
</feature>
<organism evidence="14 15">
    <name type="scientific">Clostridium senegalense</name>
    <dbReference type="NCBI Taxonomy" id="1465809"/>
    <lineage>
        <taxon>Bacteria</taxon>
        <taxon>Bacillati</taxon>
        <taxon>Bacillota</taxon>
        <taxon>Clostridia</taxon>
        <taxon>Eubacteriales</taxon>
        <taxon>Clostridiaceae</taxon>
        <taxon>Clostridium</taxon>
    </lineage>
</organism>
<dbReference type="InterPro" id="IPR022645">
    <property type="entry name" value="SecD/SecF_bac"/>
</dbReference>
<comment type="similarity">
    <text evidence="11">In the N-terminal section; belongs to the SecD/SecF family. SecD subfamily.</text>
</comment>
<dbReference type="GO" id="GO:0005886">
    <property type="term" value="C:plasma membrane"/>
    <property type="evidence" value="ECO:0007669"/>
    <property type="project" value="UniProtKB-SubCell"/>
</dbReference>
<evidence type="ECO:0000256" key="4">
    <source>
        <dbReference type="ARBA" id="ARBA00022692"/>
    </source>
</evidence>
<keyword evidence="4 12" id="KW-0812">Transmembrane</keyword>
<sequence length="289" mass="31912">MKFIEKTKIWFTISLILIIIGMGTVVFRGLNYGIDFTGGTIIDIALNDKFEKSKADEILDKYAKNKYATKVVDNGKELEIIVQDGVLTDETTDNLIEDMKKEFSLDDSAILGKENLGGTIGRELKVKAFIAAIVANIAMLIYIGFRFEFNFAAAAIIAVLHDVLITVGVYAVLGIPVNTPFIAAVLTIIGYSINDTIVIFDRIRENSKKMRKVEISEIANISINQTLSRSINTALTTLFTITAVYVFVPSIREFSLPLIIGIAMGAYSSIFIASPIWVILKNRKKAAKI</sequence>
<dbReference type="PANTHER" id="PTHR30081">
    <property type="entry name" value="PROTEIN-EXPORT MEMBRANE PROTEIN SEC"/>
    <property type="match status" value="1"/>
</dbReference>
<feature type="transmembrane region" description="Helical" evidence="12">
    <location>
        <begin position="126"/>
        <end position="145"/>
    </location>
</feature>
<accession>A0A6M0GZC9</accession>
<dbReference type="NCBIfam" id="TIGR00966">
    <property type="entry name" value="transloc_SecF"/>
    <property type="match status" value="1"/>
</dbReference>
<comment type="subunit">
    <text evidence="12">Forms a complex with SecD. Part of the essential Sec protein translocation apparatus which comprises SecA, SecYEG and auxiliary proteins SecDF. Other proteins may also be involved.</text>
</comment>
<evidence type="ECO:0000313" key="15">
    <source>
        <dbReference type="Proteomes" id="UP000481872"/>
    </source>
</evidence>
<name>A0A6M0GZC9_9CLOT</name>
<comment type="caution">
    <text evidence="14">The sequence shown here is derived from an EMBL/GenBank/DDBJ whole genome shotgun (WGS) entry which is preliminary data.</text>
</comment>
<evidence type="ECO:0000256" key="3">
    <source>
        <dbReference type="ARBA" id="ARBA00022475"/>
    </source>
</evidence>
<keyword evidence="6 12" id="KW-1133">Transmembrane helix</keyword>
<dbReference type="Pfam" id="PF07549">
    <property type="entry name" value="Sec_GG"/>
    <property type="match status" value="1"/>
</dbReference>
<dbReference type="Proteomes" id="UP000481872">
    <property type="component" value="Unassembled WGS sequence"/>
</dbReference>
<dbReference type="GO" id="GO:0065002">
    <property type="term" value="P:intracellular protein transmembrane transport"/>
    <property type="evidence" value="ECO:0007669"/>
    <property type="project" value="UniProtKB-UniRule"/>
</dbReference>
<comment type="similarity">
    <text evidence="12">Belongs to the SecD/SecF family. SecF subfamily.</text>
</comment>
<evidence type="ECO:0000256" key="12">
    <source>
        <dbReference type="HAMAP-Rule" id="MF_01464"/>
    </source>
</evidence>
<feature type="transmembrane region" description="Helical" evidence="12">
    <location>
        <begin position="254"/>
        <end position="280"/>
    </location>
</feature>
<keyword evidence="3 12" id="KW-1003">Cell membrane</keyword>
<dbReference type="RefSeq" id="WP_199869188.1">
    <property type="nucleotide sequence ID" value="NZ_JAAGPU010000003.1"/>
</dbReference>
<keyword evidence="5 12" id="KW-0653">Protein transport</keyword>
<dbReference type="Pfam" id="PF02355">
    <property type="entry name" value="SecD_SecF_C"/>
    <property type="match status" value="1"/>
</dbReference>
<evidence type="ECO:0000256" key="5">
    <source>
        <dbReference type="ARBA" id="ARBA00022927"/>
    </source>
</evidence>
<keyword evidence="7 12" id="KW-0811">Translocation</keyword>
<dbReference type="SUPFAM" id="SSF82866">
    <property type="entry name" value="Multidrug efflux transporter AcrB transmembrane domain"/>
    <property type="match status" value="1"/>
</dbReference>
<dbReference type="GO" id="GO:0006605">
    <property type="term" value="P:protein targeting"/>
    <property type="evidence" value="ECO:0007669"/>
    <property type="project" value="UniProtKB-UniRule"/>
</dbReference>
<dbReference type="InterPro" id="IPR005665">
    <property type="entry name" value="SecF_bac"/>
</dbReference>
<evidence type="ECO:0000256" key="10">
    <source>
        <dbReference type="ARBA" id="ARBA00060856"/>
    </source>
</evidence>
<feature type="transmembrane region" description="Helical" evidence="12">
    <location>
        <begin position="152"/>
        <end position="175"/>
    </location>
</feature>
<gene>
    <name evidence="12 14" type="primary">secF</name>
    <name evidence="14" type="ORF">G3M99_03215</name>
</gene>
<dbReference type="GO" id="GO:0043952">
    <property type="term" value="P:protein transport by the Sec complex"/>
    <property type="evidence" value="ECO:0007669"/>
    <property type="project" value="UniProtKB-UniRule"/>
</dbReference>
<evidence type="ECO:0000256" key="9">
    <source>
        <dbReference type="ARBA" id="ARBA00059018"/>
    </source>
</evidence>
<evidence type="ECO:0000256" key="7">
    <source>
        <dbReference type="ARBA" id="ARBA00023010"/>
    </source>
</evidence>
<feature type="transmembrane region" description="Helical" evidence="12">
    <location>
        <begin position="231"/>
        <end position="248"/>
    </location>
</feature>
<dbReference type="NCBIfam" id="TIGR00916">
    <property type="entry name" value="2A0604s01"/>
    <property type="match status" value="1"/>
</dbReference>
<dbReference type="PANTHER" id="PTHR30081:SF8">
    <property type="entry name" value="PROTEIN TRANSLOCASE SUBUNIT SECF"/>
    <property type="match status" value="1"/>
</dbReference>
<dbReference type="FunFam" id="1.20.1640.10:FF:000024">
    <property type="entry name" value="Multifunctional fusion protein"/>
    <property type="match status" value="1"/>
</dbReference>
<reference evidence="14 15" key="1">
    <citation type="submission" date="2020-02" db="EMBL/GenBank/DDBJ databases">
        <title>Genome assembly of a novel Clostridium senegalense strain.</title>
        <authorList>
            <person name="Gupta T.B."/>
            <person name="Jauregui R."/>
            <person name="Maclean P."/>
            <person name="Nawarathana A."/>
            <person name="Brightwell G."/>
        </authorList>
    </citation>
    <scope>NUCLEOTIDE SEQUENCE [LARGE SCALE GENOMIC DNA]</scope>
    <source>
        <strain evidence="14 15">AGRFS4</strain>
    </source>
</reference>
<keyword evidence="8 12" id="KW-0472">Membrane</keyword>
<dbReference type="InterPro" id="IPR048634">
    <property type="entry name" value="SecD_SecF_C"/>
</dbReference>
<evidence type="ECO:0000256" key="6">
    <source>
        <dbReference type="ARBA" id="ARBA00022989"/>
    </source>
</evidence>
<keyword evidence="2 12" id="KW-0813">Transport</keyword>
<evidence type="ECO:0000256" key="11">
    <source>
        <dbReference type="ARBA" id="ARBA00061053"/>
    </source>
</evidence>
<feature type="transmembrane region" description="Helical" evidence="12">
    <location>
        <begin position="9"/>
        <end position="30"/>
    </location>
</feature>
<comment type="function">
    <text evidence="9 12">Part of the Sec protein translocase complex. Interacts with the SecYEG preprotein conducting channel. SecDF uses the proton motive force (PMF) to complete protein translocation after the ATP-dependent function of SecA.</text>
</comment>
<feature type="transmembrane region" description="Helical" evidence="12">
    <location>
        <begin position="181"/>
        <end position="200"/>
    </location>
</feature>
<dbReference type="AlphaFoldDB" id="A0A6M0GZC9"/>
<evidence type="ECO:0000256" key="8">
    <source>
        <dbReference type="ARBA" id="ARBA00023136"/>
    </source>
</evidence>
<dbReference type="GO" id="GO:0015450">
    <property type="term" value="F:protein-transporting ATPase activity"/>
    <property type="evidence" value="ECO:0007669"/>
    <property type="project" value="InterPro"/>
</dbReference>
<protein>
    <recommendedName>
        <fullName evidence="12">Protein-export membrane protein SecF</fullName>
    </recommendedName>
</protein>
<evidence type="ECO:0000256" key="1">
    <source>
        <dbReference type="ARBA" id="ARBA00004651"/>
    </source>
</evidence>
<evidence type="ECO:0000259" key="13">
    <source>
        <dbReference type="Pfam" id="PF02355"/>
    </source>
</evidence>
<evidence type="ECO:0000256" key="2">
    <source>
        <dbReference type="ARBA" id="ARBA00022448"/>
    </source>
</evidence>
<keyword evidence="15" id="KW-1185">Reference proteome</keyword>
<dbReference type="PRINTS" id="PR01755">
    <property type="entry name" value="SECFTRNLCASE"/>
</dbReference>
<dbReference type="InterPro" id="IPR055344">
    <property type="entry name" value="SecD_SecF_C_bact"/>
</dbReference>
<comment type="subcellular location">
    <subcellularLocation>
        <location evidence="1 12">Cell membrane</location>
        <topology evidence="1 12">Multi-pass membrane protein</topology>
    </subcellularLocation>
</comment>
<proteinExistence type="inferred from homology"/>